<dbReference type="RefSeq" id="WP_054469779.1">
    <property type="nucleotide sequence ID" value="NZ_CP159837.1"/>
</dbReference>
<reference evidence="1" key="1">
    <citation type="submission" date="2024-07" db="EMBL/GenBank/DDBJ databases">
        <authorList>
            <person name="Kim Y.J."/>
            <person name="Jeong J.Y."/>
        </authorList>
    </citation>
    <scope>NUCLEOTIDE SEQUENCE</scope>
    <source>
        <strain evidence="1">GIHE-MW2</strain>
    </source>
</reference>
<dbReference type="EMBL" id="CP159837">
    <property type="protein sequence ID" value="XCM37929.1"/>
    <property type="molecule type" value="Genomic_DNA"/>
</dbReference>
<organism evidence="1">
    <name type="scientific">Planktothricoides raciborskii GIHE-MW2</name>
    <dbReference type="NCBI Taxonomy" id="2792601"/>
    <lineage>
        <taxon>Bacteria</taxon>
        <taxon>Bacillati</taxon>
        <taxon>Cyanobacteriota</taxon>
        <taxon>Cyanophyceae</taxon>
        <taxon>Oscillatoriophycideae</taxon>
        <taxon>Oscillatoriales</taxon>
        <taxon>Oscillatoriaceae</taxon>
        <taxon>Planktothricoides</taxon>
    </lineage>
</organism>
<dbReference type="AlphaFoldDB" id="A0AAU8JFC3"/>
<gene>
    <name evidence="1" type="ORF">ABWT76_000741</name>
</gene>
<proteinExistence type="predicted"/>
<evidence type="ECO:0000313" key="1">
    <source>
        <dbReference type="EMBL" id="XCM37929.1"/>
    </source>
</evidence>
<protein>
    <submittedName>
        <fullName evidence="1">Uncharacterized protein</fullName>
    </submittedName>
</protein>
<accession>A0AAU8JFC3</accession>
<sequence length="62" mass="6884">MGDRANQKTGLLGSGCCCAKRNRVSVRHTTVNCDIKQETRFLISGLWVLVAAEKETGFLLWT</sequence>
<name>A0AAU8JFC3_9CYAN</name>